<keyword evidence="6" id="KW-0297">G-protein coupled receptor</keyword>
<feature type="transmembrane region" description="Helical" evidence="10">
    <location>
        <begin position="35"/>
        <end position="55"/>
    </location>
</feature>
<feature type="transmembrane region" description="Helical" evidence="10">
    <location>
        <begin position="154"/>
        <end position="179"/>
    </location>
</feature>
<evidence type="ECO:0000313" key="12">
    <source>
        <dbReference type="Proteomes" id="UP000054166"/>
    </source>
</evidence>
<dbReference type="PANTHER" id="PTHR28097:SF1">
    <property type="entry name" value="PHEROMONE A FACTOR RECEPTOR"/>
    <property type="match status" value="1"/>
</dbReference>
<dbReference type="InterPro" id="IPR000481">
    <property type="entry name" value="GPCR_Pheromne_B_alpha_rcpt"/>
</dbReference>
<dbReference type="FunCoup" id="A0A0C3F332">
    <property type="interactions" value="93"/>
</dbReference>
<feature type="transmembrane region" description="Helical" evidence="10">
    <location>
        <begin position="6"/>
        <end position="23"/>
    </location>
</feature>
<proteinExistence type="inferred from homology"/>
<organism evidence="11 12">
    <name type="scientific">Piloderma croceum (strain F 1598)</name>
    <dbReference type="NCBI Taxonomy" id="765440"/>
    <lineage>
        <taxon>Eukaryota</taxon>
        <taxon>Fungi</taxon>
        <taxon>Dikarya</taxon>
        <taxon>Basidiomycota</taxon>
        <taxon>Agaricomycotina</taxon>
        <taxon>Agaricomycetes</taxon>
        <taxon>Agaricomycetidae</taxon>
        <taxon>Atheliales</taxon>
        <taxon>Atheliaceae</taxon>
        <taxon>Piloderma</taxon>
    </lineage>
</organism>
<evidence type="ECO:0000256" key="8">
    <source>
        <dbReference type="ARBA" id="ARBA00023170"/>
    </source>
</evidence>
<evidence type="ECO:0000256" key="7">
    <source>
        <dbReference type="ARBA" id="ARBA00023136"/>
    </source>
</evidence>
<keyword evidence="7 10" id="KW-0472">Membrane</keyword>
<sequence>MAAENYAFIVCSIVGFVITLLPLPWHWNASNTGICFYRGWITASCLVGFIDAIVWNNNIVDWAPAWCAIVARFQAGSNVGSTSATLIIVRNLYGVVSSKAVNLSEKMKRRAMYIDLGIGFGLPVLQILMEYCLADEDYYIFEDIGCNVAIYSDYLAFVLIFCWPTILGIIAFIYGCLIIRMCAKAYAKLRAAFSDADTSHYFRLMALAVIQMLLIIPISVYDIAANAKTVYPFLGWEAIHAYFTEVTQIPASVWRSNRSLAAGTELSRWAVIFQAIISFVFFGYVREARIKYRHAFDYLIGRRQRIAPALIAGHVSTLPDFVTISQGSRPAASQPIVKQITFADSRHANVTVEPAQNRVDATEVPGTSDSLLTVPRPAYSPNAPSSNWAPGQLYEVRRDTIAP</sequence>
<dbReference type="PANTHER" id="PTHR28097">
    <property type="entry name" value="PHEROMONE A FACTOR RECEPTOR"/>
    <property type="match status" value="1"/>
</dbReference>
<keyword evidence="3" id="KW-0589">Pheromone response</keyword>
<dbReference type="OrthoDB" id="2874149at2759"/>
<keyword evidence="12" id="KW-1185">Reference proteome</keyword>
<evidence type="ECO:0000256" key="3">
    <source>
        <dbReference type="ARBA" id="ARBA00022507"/>
    </source>
</evidence>
<comment type="subcellular location">
    <subcellularLocation>
        <location evidence="1">Membrane</location>
        <topology evidence="1">Multi-pass membrane protein</topology>
    </subcellularLocation>
</comment>
<evidence type="ECO:0000256" key="9">
    <source>
        <dbReference type="ARBA" id="ARBA00023224"/>
    </source>
</evidence>
<dbReference type="PRINTS" id="PR00899">
    <property type="entry name" value="GPCRSTE3"/>
</dbReference>
<evidence type="ECO:0000256" key="5">
    <source>
        <dbReference type="ARBA" id="ARBA00022989"/>
    </source>
</evidence>
<keyword evidence="9" id="KW-0807">Transducer</keyword>
<name>A0A0C3F332_PILCF</name>
<feature type="transmembrane region" description="Helical" evidence="10">
    <location>
        <begin position="200"/>
        <end position="221"/>
    </location>
</feature>
<dbReference type="AlphaFoldDB" id="A0A0C3F332"/>
<evidence type="ECO:0000256" key="4">
    <source>
        <dbReference type="ARBA" id="ARBA00022692"/>
    </source>
</evidence>
<evidence type="ECO:0000256" key="2">
    <source>
        <dbReference type="ARBA" id="ARBA00011085"/>
    </source>
</evidence>
<feature type="transmembrane region" description="Helical" evidence="10">
    <location>
        <begin position="113"/>
        <end position="134"/>
    </location>
</feature>
<keyword evidence="5 10" id="KW-1133">Transmembrane helix</keyword>
<protein>
    <submittedName>
        <fullName evidence="11">Uncharacterized protein</fullName>
    </submittedName>
</protein>
<dbReference type="EMBL" id="KN833060">
    <property type="protein sequence ID" value="KIM74479.1"/>
    <property type="molecule type" value="Genomic_DNA"/>
</dbReference>
<dbReference type="InParanoid" id="A0A0C3F332"/>
<evidence type="ECO:0000256" key="6">
    <source>
        <dbReference type="ARBA" id="ARBA00023040"/>
    </source>
</evidence>
<keyword evidence="4 10" id="KW-0812">Transmembrane</keyword>
<evidence type="ECO:0000256" key="1">
    <source>
        <dbReference type="ARBA" id="ARBA00004141"/>
    </source>
</evidence>
<keyword evidence="8" id="KW-0675">Receptor</keyword>
<dbReference type="InterPro" id="IPR001499">
    <property type="entry name" value="GPCR_STE3"/>
</dbReference>
<reference evidence="11 12" key="1">
    <citation type="submission" date="2014-04" db="EMBL/GenBank/DDBJ databases">
        <authorList>
            <consortium name="DOE Joint Genome Institute"/>
            <person name="Kuo A."/>
            <person name="Tarkka M."/>
            <person name="Buscot F."/>
            <person name="Kohler A."/>
            <person name="Nagy L.G."/>
            <person name="Floudas D."/>
            <person name="Copeland A."/>
            <person name="Barry K.W."/>
            <person name="Cichocki N."/>
            <person name="Veneault-Fourrey C."/>
            <person name="LaButti K."/>
            <person name="Lindquist E.A."/>
            <person name="Lipzen A."/>
            <person name="Lundell T."/>
            <person name="Morin E."/>
            <person name="Murat C."/>
            <person name="Sun H."/>
            <person name="Tunlid A."/>
            <person name="Henrissat B."/>
            <person name="Grigoriev I.V."/>
            <person name="Hibbett D.S."/>
            <person name="Martin F."/>
            <person name="Nordberg H.P."/>
            <person name="Cantor M.N."/>
            <person name="Hua S.X."/>
        </authorList>
    </citation>
    <scope>NUCLEOTIDE SEQUENCE [LARGE SCALE GENOMIC DNA]</scope>
    <source>
        <strain evidence="11 12">F 1598</strain>
    </source>
</reference>
<dbReference type="Pfam" id="PF02076">
    <property type="entry name" value="STE3"/>
    <property type="match status" value="1"/>
</dbReference>
<evidence type="ECO:0000256" key="10">
    <source>
        <dbReference type="SAM" id="Phobius"/>
    </source>
</evidence>
<dbReference type="PRINTS" id="PR00901">
    <property type="entry name" value="PHEROMONEBAR"/>
</dbReference>
<dbReference type="GO" id="GO:0004934">
    <property type="term" value="F:mating-type alpha-factor pheromone receptor activity"/>
    <property type="evidence" value="ECO:0007669"/>
    <property type="project" value="InterPro"/>
</dbReference>
<accession>A0A0C3F332</accession>
<comment type="similarity">
    <text evidence="2">Belongs to the G-protein coupled receptor 4 family.</text>
</comment>
<evidence type="ECO:0000313" key="11">
    <source>
        <dbReference type="EMBL" id="KIM74479.1"/>
    </source>
</evidence>
<gene>
    <name evidence="11" type="ORF">PILCRDRAFT_702793</name>
</gene>
<dbReference type="GO" id="GO:0005886">
    <property type="term" value="C:plasma membrane"/>
    <property type="evidence" value="ECO:0007669"/>
    <property type="project" value="TreeGrafter"/>
</dbReference>
<reference evidence="12" key="2">
    <citation type="submission" date="2015-01" db="EMBL/GenBank/DDBJ databases">
        <title>Evolutionary Origins and Diversification of the Mycorrhizal Mutualists.</title>
        <authorList>
            <consortium name="DOE Joint Genome Institute"/>
            <consortium name="Mycorrhizal Genomics Consortium"/>
            <person name="Kohler A."/>
            <person name="Kuo A."/>
            <person name="Nagy L.G."/>
            <person name="Floudas D."/>
            <person name="Copeland A."/>
            <person name="Barry K.W."/>
            <person name="Cichocki N."/>
            <person name="Veneault-Fourrey C."/>
            <person name="LaButti K."/>
            <person name="Lindquist E.A."/>
            <person name="Lipzen A."/>
            <person name="Lundell T."/>
            <person name="Morin E."/>
            <person name="Murat C."/>
            <person name="Riley R."/>
            <person name="Ohm R."/>
            <person name="Sun H."/>
            <person name="Tunlid A."/>
            <person name="Henrissat B."/>
            <person name="Grigoriev I.V."/>
            <person name="Hibbett D.S."/>
            <person name="Martin F."/>
        </authorList>
    </citation>
    <scope>NUCLEOTIDE SEQUENCE [LARGE SCALE GENOMIC DNA]</scope>
    <source>
        <strain evidence="12">F 1598</strain>
    </source>
</reference>
<dbReference type="Proteomes" id="UP000054166">
    <property type="component" value="Unassembled WGS sequence"/>
</dbReference>
<dbReference type="GO" id="GO:0000750">
    <property type="term" value="P:pheromone-dependent signal transduction involved in conjugation with cellular fusion"/>
    <property type="evidence" value="ECO:0007669"/>
    <property type="project" value="TreeGrafter"/>
</dbReference>
<dbReference type="CDD" id="cd14966">
    <property type="entry name" value="7tmD_STE3"/>
    <property type="match status" value="1"/>
</dbReference>
<feature type="transmembrane region" description="Helical" evidence="10">
    <location>
        <begin position="266"/>
        <end position="285"/>
    </location>
</feature>
<dbReference type="HOGENOM" id="CLU_027592_0_1_1"/>